<dbReference type="OrthoDB" id="6427254at2759"/>
<dbReference type="RefSeq" id="XP_037167461.1">
    <property type="nucleotide sequence ID" value="XM_037305706.1"/>
</dbReference>
<evidence type="ECO:0000313" key="2">
    <source>
        <dbReference type="Proteomes" id="UP000578531"/>
    </source>
</evidence>
<keyword evidence="2" id="KW-1185">Reference proteome</keyword>
<accession>A0A8H6G0D9</accession>
<organism evidence="1 2">
    <name type="scientific">Letharia columbiana</name>
    <dbReference type="NCBI Taxonomy" id="112416"/>
    <lineage>
        <taxon>Eukaryota</taxon>
        <taxon>Fungi</taxon>
        <taxon>Dikarya</taxon>
        <taxon>Ascomycota</taxon>
        <taxon>Pezizomycotina</taxon>
        <taxon>Lecanoromycetes</taxon>
        <taxon>OSLEUM clade</taxon>
        <taxon>Lecanoromycetidae</taxon>
        <taxon>Lecanorales</taxon>
        <taxon>Lecanorineae</taxon>
        <taxon>Parmeliaceae</taxon>
        <taxon>Letharia</taxon>
    </lineage>
</organism>
<evidence type="ECO:0000313" key="1">
    <source>
        <dbReference type="EMBL" id="KAF6238147.1"/>
    </source>
</evidence>
<reference evidence="1 2" key="1">
    <citation type="journal article" date="2020" name="Genomics">
        <title>Complete, high-quality genomes from long-read metagenomic sequencing of two wolf lichen thalli reveals enigmatic genome architecture.</title>
        <authorList>
            <person name="McKenzie S.K."/>
            <person name="Walston R.F."/>
            <person name="Allen J.L."/>
        </authorList>
    </citation>
    <scope>NUCLEOTIDE SEQUENCE [LARGE SCALE GENOMIC DNA]</scope>
    <source>
        <strain evidence="1">WasteWater2</strain>
    </source>
</reference>
<dbReference type="Proteomes" id="UP000578531">
    <property type="component" value="Unassembled WGS sequence"/>
</dbReference>
<proteinExistence type="predicted"/>
<sequence length="100" mass="11072">MSTAKAATEFCQRTTELQAIVDNFARLKKGLRGPRIALETAAEQPDEKGALQLSKEEKGLQLAAHKCEAIAIGLATALDRLRCSYPDRKWKSFRQALKAQ</sequence>
<gene>
    <name evidence="1" type="ORF">HO173_003781</name>
</gene>
<name>A0A8H6G0D9_9LECA</name>
<dbReference type="AlphaFoldDB" id="A0A8H6G0D9"/>
<dbReference type="GeneID" id="59285447"/>
<dbReference type="EMBL" id="JACCJC010000011">
    <property type="protein sequence ID" value="KAF6238147.1"/>
    <property type="molecule type" value="Genomic_DNA"/>
</dbReference>
<protein>
    <submittedName>
        <fullName evidence="1">Uncharacterized protein</fullName>
    </submittedName>
</protein>
<comment type="caution">
    <text evidence="1">The sequence shown here is derived from an EMBL/GenBank/DDBJ whole genome shotgun (WGS) entry which is preliminary data.</text>
</comment>